<dbReference type="Proteomes" id="UP000784294">
    <property type="component" value="Unassembled WGS sequence"/>
</dbReference>
<accession>A0A448WHW9</accession>
<dbReference type="PROSITE" id="PS00018">
    <property type="entry name" value="EF_HAND_1"/>
    <property type="match status" value="1"/>
</dbReference>
<dbReference type="Pfam" id="PF13499">
    <property type="entry name" value="EF-hand_7"/>
    <property type="match status" value="1"/>
</dbReference>
<dbReference type="GO" id="GO:0005509">
    <property type="term" value="F:calcium ion binding"/>
    <property type="evidence" value="ECO:0007669"/>
    <property type="project" value="InterPro"/>
</dbReference>
<proteinExistence type="predicted"/>
<evidence type="ECO:0000259" key="2">
    <source>
        <dbReference type="PROSITE" id="PS50222"/>
    </source>
</evidence>
<evidence type="ECO:0000313" key="4">
    <source>
        <dbReference type="Proteomes" id="UP000784294"/>
    </source>
</evidence>
<protein>
    <recommendedName>
        <fullName evidence="2">EF-hand domain-containing protein</fullName>
    </recommendedName>
</protein>
<dbReference type="EMBL" id="CAAALY010014228">
    <property type="protein sequence ID" value="VEL12257.1"/>
    <property type="molecule type" value="Genomic_DNA"/>
</dbReference>
<dbReference type="InterPro" id="IPR011992">
    <property type="entry name" value="EF-hand-dom_pair"/>
</dbReference>
<dbReference type="InterPro" id="IPR002048">
    <property type="entry name" value="EF_hand_dom"/>
</dbReference>
<name>A0A448WHW9_9PLAT</name>
<dbReference type="Gene3D" id="1.10.238.10">
    <property type="entry name" value="EF-hand"/>
    <property type="match status" value="1"/>
</dbReference>
<sequence length="84" mass="9208">MTDIRGSFQFFDKNGDGSISRDELAAVMSYLGHEPGQADLEAMMRQVDGDGKSAASTSLVLTHTRTRTRTHKHGNIPFILPSVM</sequence>
<reference evidence="3" key="1">
    <citation type="submission" date="2018-11" db="EMBL/GenBank/DDBJ databases">
        <authorList>
            <consortium name="Pathogen Informatics"/>
        </authorList>
    </citation>
    <scope>NUCLEOTIDE SEQUENCE</scope>
</reference>
<keyword evidence="1" id="KW-0106">Calcium</keyword>
<gene>
    <name evidence="3" type="ORF">PXEA_LOCUS5697</name>
</gene>
<dbReference type="SMART" id="SM00054">
    <property type="entry name" value="EFh"/>
    <property type="match status" value="1"/>
</dbReference>
<evidence type="ECO:0000313" key="3">
    <source>
        <dbReference type="EMBL" id="VEL12257.1"/>
    </source>
</evidence>
<dbReference type="PROSITE" id="PS50222">
    <property type="entry name" value="EF_HAND_2"/>
    <property type="match status" value="1"/>
</dbReference>
<dbReference type="CDD" id="cd00051">
    <property type="entry name" value="EFh"/>
    <property type="match status" value="1"/>
</dbReference>
<dbReference type="AlphaFoldDB" id="A0A448WHW9"/>
<dbReference type="InterPro" id="IPR018247">
    <property type="entry name" value="EF_Hand_1_Ca_BS"/>
</dbReference>
<feature type="domain" description="EF-hand" evidence="2">
    <location>
        <begin position="1"/>
        <end position="34"/>
    </location>
</feature>
<organism evidence="3 4">
    <name type="scientific">Protopolystoma xenopodis</name>
    <dbReference type="NCBI Taxonomy" id="117903"/>
    <lineage>
        <taxon>Eukaryota</taxon>
        <taxon>Metazoa</taxon>
        <taxon>Spiralia</taxon>
        <taxon>Lophotrochozoa</taxon>
        <taxon>Platyhelminthes</taxon>
        <taxon>Monogenea</taxon>
        <taxon>Polyopisthocotylea</taxon>
        <taxon>Polystomatidea</taxon>
        <taxon>Polystomatidae</taxon>
        <taxon>Protopolystoma</taxon>
    </lineage>
</organism>
<dbReference type="SUPFAM" id="SSF47473">
    <property type="entry name" value="EF-hand"/>
    <property type="match status" value="1"/>
</dbReference>
<dbReference type="OrthoDB" id="26525at2759"/>
<keyword evidence="4" id="KW-1185">Reference proteome</keyword>
<comment type="caution">
    <text evidence="3">The sequence shown here is derived from an EMBL/GenBank/DDBJ whole genome shotgun (WGS) entry which is preliminary data.</text>
</comment>
<evidence type="ECO:0000256" key="1">
    <source>
        <dbReference type="ARBA" id="ARBA00022837"/>
    </source>
</evidence>